<dbReference type="AlphaFoldDB" id="A0A9X2VTW6"/>
<comment type="caution">
    <text evidence="2">The sequence shown here is derived from an EMBL/GenBank/DDBJ whole genome shotgun (WGS) entry which is preliminary data.</text>
</comment>
<organism evidence="2 3">
    <name type="scientific">Umezawaea endophytica</name>
    <dbReference type="NCBI Taxonomy" id="1654476"/>
    <lineage>
        <taxon>Bacteria</taxon>
        <taxon>Bacillati</taxon>
        <taxon>Actinomycetota</taxon>
        <taxon>Actinomycetes</taxon>
        <taxon>Pseudonocardiales</taxon>
        <taxon>Pseudonocardiaceae</taxon>
        <taxon>Umezawaea</taxon>
    </lineage>
</organism>
<evidence type="ECO:0000313" key="2">
    <source>
        <dbReference type="EMBL" id="MCS7482576.1"/>
    </source>
</evidence>
<evidence type="ECO:0000259" key="1">
    <source>
        <dbReference type="Pfam" id="PF12770"/>
    </source>
</evidence>
<proteinExistence type="predicted"/>
<feature type="domain" description="CHAT" evidence="1">
    <location>
        <begin position="27"/>
        <end position="203"/>
    </location>
</feature>
<sequence>MADVRLPGGVRSRAVLMGTSLAADPDLAELPEVRGDLADLATALTDGGLRCSVPADRTARALGEELEKAASQAEELLFVHYAGHGLLDARGRLFLAVPDTRLALVRWTALPFRDVRDVLLDAPAHRRLLVLDCRFNERAVAALDDPRSALAEQLAIRGVPTLVTTGAPPPVSLTRHLVDVLRADRREDRLDALLRALLRCADSPDAWTVRN</sequence>
<evidence type="ECO:0000313" key="3">
    <source>
        <dbReference type="Proteomes" id="UP001141259"/>
    </source>
</evidence>
<dbReference type="RefSeq" id="WP_259628043.1">
    <property type="nucleotide sequence ID" value="NZ_JANYMP010000025.1"/>
</dbReference>
<dbReference type="EMBL" id="JANYMP010000025">
    <property type="protein sequence ID" value="MCS7482576.1"/>
    <property type="molecule type" value="Genomic_DNA"/>
</dbReference>
<keyword evidence="3" id="KW-1185">Reference proteome</keyword>
<name>A0A9X2VTW6_9PSEU</name>
<dbReference type="Pfam" id="PF12770">
    <property type="entry name" value="CHAT"/>
    <property type="match status" value="1"/>
</dbReference>
<dbReference type="InterPro" id="IPR024983">
    <property type="entry name" value="CHAT_dom"/>
</dbReference>
<accession>A0A9X2VTW6</accession>
<dbReference type="Proteomes" id="UP001141259">
    <property type="component" value="Unassembled WGS sequence"/>
</dbReference>
<dbReference type="GO" id="GO:0004197">
    <property type="term" value="F:cysteine-type endopeptidase activity"/>
    <property type="evidence" value="ECO:0007669"/>
    <property type="project" value="InterPro"/>
</dbReference>
<gene>
    <name evidence="2" type="ORF">NZH93_37505</name>
</gene>
<reference evidence="2" key="1">
    <citation type="submission" date="2022-08" db="EMBL/GenBank/DDBJ databases">
        <authorList>
            <person name="Tistechok S."/>
            <person name="Samborskyy M."/>
            <person name="Roman I."/>
        </authorList>
    </citation>
    <scope>NUCLEOTIDE SEQUENCE</scope>
    <source>
        <strain evidence="2">DSM 103496</strain>
    </source>
</reference>
<protein>
    <submittedName>
        <fullName evidence="2">Caspase family protein</fullName>
    </submittedName>
</protein>
<dbReference type="Gene3D" id="3.40.50.1460">
    <property type="match status" value="1"/>
</dbReference>
<dbReference type="GO" id="GO:0006508">
    <property type="term" value="P:proteolysis"/>
    <property type="evidence" value="ECO:0007669"/>
    <property type="project" value="InterPro"/>
</dbReference>